<feature type="region of interest" description="Disordered" evidence="1">
    <location>
        <begin position="1"/>
        <end position="25"/>
    </location>
</feature>
<reference evidence="2 3" key="1">
    <citation type="submission" date="2019-03" db="EMBL/GenBank/DDBJ databases">
        <title>First draft genome of Liparis tanakae, snailfish: a comprehensive survey of snailfish specific genes.</title>
        <authorList>
            <person name="Kim W."/>
            <person name="Song I."/>
            <person name="Jeong J.-H."/>
            <person name="Kim D."/>
            <person name="Kim S."/>
            <person name="Ryu S."/>
            <person name="Song J.Y."/>
            <person name="Lee S.K."/>
        </authorList>
    </citation>
    <scope>NUCLEOTIDE SEQUENCE [LARGE SCALE GENOMIC DNA]</scope>
    <source>
        <tissue evidence="2">Muscle</tissue>
    </source>
</reference>
<sequence length="133" mass="15070">MAAESKTHHLVSTETTTRSPQLNPSWRQFTAPSRSVCSREMMCIAAPPLTDPWRQQVKRCGLQVHLIPDENRTMEICEHRWESFIGVSVKLDKCRDPLVQLKMRESIMKRVEALPEDNGGIVEFIHGGQASAS</sequence>
<evidence type="ECO:0000256" key="1">
    <source>
        <dbReference type="SAM" id="MobiDB-lite"/>
    </source>
</evidence>
<protein>
    <submittedName>
        <fullName evidence="2">Uncharacterized protein</fullName>
    </submittedName>
</protein>
<gene>
    <name evidence="2" type="ORF">EYF80_029104</name>
</gene>
<dbReference type="Proteomes" id="UP000314294">
    <property type="component" value="Unassembled WGS sequence"/>
</dbReference>
<dbReference type="AlphaFoldDB" id="A0A4Z2H4S5"/>
<organism evidence="2 3">
    <name type="scientific">Liparis tanakae</name>
    <name type="common">Tanaka's snailfish</name>
    <dbReference type="NCBI Taxonomy" id="230148"/>
    <lineage>
        <taxon>Eukaryota</taxon>
        <taxon>Metazoa</taxon>
        <taxon>Chordata</taxon>
        <taxon>Craniata</taxon>
        <taxon>Vertebrata</taxon>
        <taxon>Euteleostomi</taxon>
        <taxon>Actinopterygii</taxon>
        <taxon>Neopterygii</taxon>
        <taxon>Teleostei</taxon>
        <taxon>Neoteleostei</taxon>
        <taxon>Acanthomorphata</taxon>
        <taxon>Eupercaria</taxon>
        <taxon>Perciformes</taxon>
        <taxon>Cottioidei</taxon>
        <taxon>Cottales</taxon>
        <taxon>Liparidae</taxon>
        <taxon>Liparis</taxon>
    </lineage>
</organism>
<evidence type="ECO:0000313" key="3">
    <source>
        <dbReference type="Proteomes" id="UP000314294"/>
    </source>
</evidence>
<name>A0A4Z2H4S5_9TELE</name>
<dbReference type="EMBL" id="SRLO01000330">
    <property type="protein sequence ID" value="TNN60631.1"/>
    <property type="molecule type" value="Genomic_DNA"/>
</dbReference>
<proteinExistence type="predicted"/>
<evidence type="ECO:0000313" key="2">
    <source>
        <dbReference type="EMBL" id="TNN60631.1"/>
    </source>
</evidence>
<keyword evidence="3" id="KW-1185">Reference proteome</keyword>
<feature type="compositionally biased region" description="Polar residues" evidence="1">
    <location>
        <begin position="10"/>
        <end position="25"/>
    </location>
</feature>
<accession>A0A4Z2H4S5</accession>
<comment type="caution">
    <text evidence="2">The sequence shown here is derived from an EMBL/GenBank/DDBJ whole genome shotgun (WGS) entry which is preliminary data.</text>
</comment>